<comment type="subcellular location">
    <subcellularLocation>
        <location evidence="1">Nucleus</location>
    </subcellularLocation>
</comment>
<evidence type="ECO:0000256" key="3">
    <source>
        <dbReference type="ARBA" id="ARBA00023125"/>
    </source>
</evidence>
<evidence type="ECO:0000259" key="8">
    <source>
        <dbReference type="PROSITE" id="PS50811"/>
    </source>
</evidence>
<keyword evidence="7" id="KW-0732">Signal</keyword>
<comment type="caution">
    <text evidence="9">The sequence shown here is derived from an EMBL/GenBank/DDBJ whole genome shotgun (WGS) entry which is preliminary data.</text>
</comment>
<dbReference type="GO" id="GO:0005634">
    <property type="term" value="C:nucleus"/>
    <property type="evidence" value="ECO:0007669"/>
    <property type="project" value="UniProtKB-SubCell"/>
</dbReference>
<evidence type="ECO:0000313" key="9">
    <source>
        <dbReference type="EMBL" id="KVI07082.1"/>
    </source>
</evidence>
<feature type="region of interest" description="Disordered" evidence="6">
    <location>
        <begin position="118"/>
        <end position="142"/>
    </location>
</feature>
<dbReference type="PROSITE" id="PS50811">
    <property type="entry name" value="WRKY"/>
    <property type="match status" value="1"/>
</dbReference>
<dbReference type="SMART" id="SM00774">
    <property type="entry name" value="WRKY"/>
    <property type="match status" value="1"/>
</dbReference>
<proteinExistence type="predicted"/>
<dbReference type="GO" id="GO:0003700">
    <property type="term" value="F:DNA-binding transcription factor activity"/>
    <property type="evidence" value="ECO:0007669"/>
    <property type="project" value="InterPro"/>
</dbReference>
<keyword evidence="3 9" id="KW-0238">DNA-binding</keyword>
<dbReference type="InterPro" id="IPR036576">
    <property type="entry name" value="WRKY_dom_sf"/>
</dbReference>
<dbReference type="Proteomes" id="UP000243975">
    <property type="component" value="Unassembled WGS sequence"/>
</dbReference>
<evidence type="ECO:0000313" key="10">
    <source>
        <dbReference type="Proteomes" id="UP000243975"/>
    </source>
</evidence>
<reference evidence="9 10" key="1">
    <citation type="journal article" date="2016" name="Sci. Rep.">
        <title>The genome sequence of the outbreeding globe artichoke constructed de novo incorporating a phase-aware low-pass sequencing strategy of F1 progeny.</title>
        <authorList>
            <person name="Scaglione D."/>
            <person name="Reyes-Chin-Wo S."/>
            <person name="Acquadro A."/>
            <person name="Froenicke L."/>
            <person name="Portis E."/>
            <person name="Beitel C."/>
            <person name="Tirone M."/>
            <person name="Mauro R."/>
            <person name="Lo Monaco A."/>
            <person name="Mauromicale G."/>
            <person name="Faccioli P."/>
            <person name="Cattivelli L."/>
            <person name="Rieseberg L."/>
            <person name="Michelmore R."/>
            <person name="Lanteri S."/>
        </authorList>
    </citation>
    <scope>NUCLEOTIDE SEQUENCE [LARGE SCALE GENOMIC DNA]</scope>
    <source>
        <strain evidence="9">2C</strain>
    </source>
</reference>
<sequence>MSIGLCSLVFISLWISSKQTLFILKHQSDSEASVYSSSSKMMETSSPNNKRLIGELIRGRDSTKELQNLLRRKTKDDGSVSAEDLVMKILGSFSDSLSVLASCSSGDSYPVSATTTYVGSASSGDRTLDSGESEKKPAPVVKDRRGCYKRRKTENSRVKVVDTIEDGFAWRKYGQKEILNAKAPRCYFRCTHKNEGCKALKQVQKLEDGSQMFHITYFGYHTCQNVHKNTHMFSDSGALSFFLHNFEDTKLNNSPSSPSTITNVQNTPLMEQEDDSNAQSDDHITFNTNHDQSSIPMWKDMIGDLESSHDEFFNNGGYLSGGFKFEENVFL</sequence>
<feature type="signal peptide" evidence="7">
    <location>
        <begin position="1"/>
        <end position="20"/>
    </location>
</feature>
<keyword evidence="2" id="KW-0805">Transcription regulation</keyword>
<feature type="chain" id="PRO_5007176240" evidence="7">
    <location>
        <begin position="21"/>
        <end position="331"/>
    </location>
</feature>
<feature type="region of interest" description="Disordered" evidence="6">
    <location>
        <begin position="271"/>
        <end position="290"/>
    </location>
</feature>
<evidence type="ECO:0000256" key="2">
    <source>
        <dbReference type="ARBA" id="ARBA00023015"/>
    </source>
</evidence>
<evidence type="ECO:0000256" key="4">
    <source>
        <dbReference type="ARBA" id="ARBA00023163"/>
    </source>
</evidence>
<protein>
    <submittedName>
        <fullName evidence="9">DNA-binding WRKY</fullName>
    </submittedName>
</protein>
<dbReference type="InterPro" id="IPR003657">
    <property type="entry name" value="WRKY_dom"/>
</dbReference>
<keyword evidence="5" id="KW-0539">Nucleus</keyword>
<evidence type="ECO:0000256" key="5">
    <source>
        <dbReference type="ARBA" id="ARBA00023242"/>
    </source>
</evidence>
<dbReference type="Pfam" id="PF03106">
    <property type="entry name" value="WRKY"/>
    <property type="match status" value="1"/>
</dbReference>
<dbReference type="SUPFAM" id="SSF118290">
    <property type="entry name" value="WRKY DNA-binding domain"/>
    <property type="match status" value="1"/>
</dbReference>
<gene>
    <name evidence="9" type="ORF">Ccrd_014575</name>
</gene>
<dbReference type="PANTHER" id="PTHR31282">
    <property type="entry name" value="WRKY TRANSCRIPTION FACTOR 21-RELATED"/>
    <property type="match status" value="1"/>
</dbReference>
<accession>A0A124SGQ1</accession>
<dbReference type="AlphaFoldDB" id="A0A124SGQ1"/>
<evidence type="ECO:0000256" key="1">
    <source>
        <dbReference type="ARBA" id="ARBA00004123"/>
    </source>
</evidence>
<name>A0A124SGQ1_CYNCS</name>
<dbReference type="InterPro" id="IPR044810">
    <property type="entry name" value="WRKY_plant"/>
</dbReference>
<dbReference type="GO" id="GO:0043565">
    <property type="term" value="F:sequence-specific DNA binding"/>
    <property type="evidence" value="ECO:0007669"/>
    <property type="project" value="InterPro"/>
</dbReference>
<keyword evidence="10" id="KW-1185">Reference proteome</keyword>
<dbReference type="Gramene" id="KVI07082">
    <property type="protein sequence ID" value="KVI07082"/>
    <property type="gene ID" value="Ccrd_014575"/>
</dbReference>
<organism evidence="9 10">
    <name type="scientific">Cynara cardunculus var. scolymus</name>
    <name type="common">Globe artichoke</name>
    <name type="synonym">Cynara scolymus</name>
    <dbReference type="NCBI Taxonomy" id="59895"/>
    <lineage>
        <taxon>Eukaryota</taxon>
        <taxon>Viridiplantae</taxon>
        <taxon>Streptophyta</taxon>
        <taxon>Embryophyta</taxon>
        <taxon>Tracheophyta</taxon>
        <taxon>Spermatophyta</taxon>
        <taxon>Magnoliopsida</taxon>
        <taxon>eudicotyledons</taxon>
        <taxon>Gunneridae</taxon>
        <taxon>Pentapetalae</taxon>
        <taxon>asterids</taxon>
        <taxon>campanulids</taxon>
        <taxon>Asterales</taxon>
        <taxon>Asteraceae</taxon>
        <taxon>Carduoideae</taxon>
        <taxon>Cardueae</taxon>
        <taxon>Carduinae</taxon>
        <taxon>Cynara</taxon>
    </lineage>
</organism>
<dbReference type="STRING" id="59895.A0A124SGQ1"/>
<evidence type="ECO:0000256" key="6">
    <source>
        <dbReference type="SAM" id="MobiDB-lite"/>
    </source>
</evidence>
<feature type="compositionally biased region" description="Basic and acidic residues" evidence="6">
    <location>
        <begin position="126"/>
        <end position="142"/>
    </location>
</feature>
<evidence type="ECO:0000256" key="7">
    <source>
        <dbReference type="SAM" id="SignalP"/>
    </source>
</evidence>
<dbReference type="Gene3D" id="2.20.25.80">
    <property type="entry name" value="WRKY domain"/>
    <property type="match status" value="1"/>
</dbReference>
<keyword evidence="4" id="KW-0804">Transcription</keyword>
<dbReference type="EMBL" id="LEKV01001524">
    <property type="protein sequence ID" value="KVI07082.1"/>
    <property type="molecule type" value="Genomic_DNA"/>
</dbReference>
<feature type="domain" description="WRKY" evidence="8">
    <location>
        <begin position="159"/>
        <end position="221"/>
    </location>
</feature>
<dbReference type="OMA" id="DMYNITY"/>